<dbReference type="Proteomes" id="UP000266178">
    <property type="component" value="Unassembled WGS sequence"/>
</dbReference>
<dbReference type="EC" id="3.5.1.-" evidence="1"/>
<name>A0A399F8Y1_9DEIN</name>
<dbReference type="PANTHER" id="PTHR12993:SF29">
    <property type="entry name" value="BLR3841 PROTEIN"/>
    <property type="match status" value="1"/>
</dbReference>
<keyword evidence="2" id="KW-1185">Reference proteome</keyword>
<proteinExistence type="predicted"/>
<sequence length="318" mass="35729">MRARRIKKRYLLLVLLATAFLVINAPGLFSLGYRLYYGSRVQSLPQALRFGPADRLLVLSPHPDDEALCCAGAMQQALKAGAQVYVVWFTNGDGFEWDAMLLGHTPRPGPQALRQLAATRQAEARAAARILGVPEAHLFFLGYPDQGLARLLREYRSRPYISRYTALSWVPYGGNLTPGSLYTGENLERDFKRVLDRVQPTQVLAPSPQDAHPDHRAVAELALQVLAARGESERLRYWIVHGGLEWPLPKGLHPTLPLEPPPRGRGLEWTSLPLSQDEATKKLQAIQAHHTQMRLLGRFMRAFVRQNELFSTTPLPQH</sequence>
<gene>
    <name evidence="1" type="primary">bshB2_1</name>
    <name evidence="1" type="ORF">Mgrana_02003</name>
</gene>
<dbReference type="SUPFAM" id="SSF102588">
    <property type="entry name" value="LmbE-like"/>
    <property type="match status" value="1"/>
</dbReference>
<dbReference type="InterPro" id="IPR024078">
    <property type="entry name" value="LmbE-like_dom_sf"/>
</dbReference>
<dbReference type="Gene3D" id="3.40.50.10320">
    <property type="entry name" value="LmbE-like"/>
    <property type="match status" value="1"/>
</dbReference>
<dbReference type="InterPro" id="IPR003737">
    <property type="entry name" value="GlcNAc_PI_deacetylase-related"/>
</dbReference>
<dbReference type="Pfam" id="PF02585">
    <property type="entry name" value="PIG-L"/>
    <property type="match status" value="1"/>
</dbReference>
<protein>
    <submittedName>
        <fullName evidence="1">Putative N-acetyl-alpha-D-glucosaminyl L-malate deacetylase 2</fullName>
        <ecNumber evidence="1">3.5.1.-</ecNumber>
    </submittedName>
</protein>
<evidence type="ECO:0000313" key="2">
    <source>
        <dbReference type="Proteomes" id="UP000266178"/>
    </source>
</evidence>
<dbReference type="GO" id="GO:0016811">
    <property type="term" value="F:hydrolase activity, acting on carbon-nitrogen (but not peptide) bonds, in linear amides"/>
    <property type="evidence" value="ECO:0007669"/>
    <property type="project" value="TreeGrafter"/>
</dbReference>
<comment type="caution">
    <text evidence="1">The sequence shown here is derived from an EMBL/GenBank/DDBJ whole genome shotgun (WGS) entry which is preliminary data.</text>
</comment>
<keyword evidence="1" id="KW-0378">Hydrolase</keyword>
<dbReference type="PANTHER" id="PTHR12993">
    <property type="entry name" value="N-ACETYLGLUCOSAMINYL-PHOSPHATIDYLINOSITOL DE-N-ACETYLASE-RELATED"/>
    <property type="match status" value="1"/>
</dbReference>
<reference evidence="1 2" key="1">
    <citation type="submission" date="2018-08" db="EMBL/GenBank/DDBJ databases">
        <title>Meiothermus granaticius genome AF-68 sequencing project.</title>
        <authorList>
            <person name="Da Costa M.S."/>
            <person name="Albuquerque L."/>
            <person name="Raposo P."/>
            <person name="Froufe H.J.C."/>
            <person name="Barroso C.S."/>
            <person name="Egas C."/>
        </authorList>
    </citation>
    <scope>NUCLEOTIDE SEQUENCE [LARGE SCALE GENOMIC DNA]</scope>
    <source>
        <strain evidence="1 2">AF-68</strain>
    </source>
</reference>
<dbReference type="AlphaFoldDB" id="A0A399F8Y1"/>
<accession>A0A399F8Y1</accession>
<organism evidence="1 2">
    <name type="scientific">Meiothermus granaticius NBRC 107808</name>
    <dbReference type="NCBI Taxonomy" id="1227551"/>
    <lineage>
        <taxon>Bacteria</taxon>
        <taxon>Thermotogati</taxon>
        <taxon>Deinococcota</taxon>
        <taxon>Deinococci</taxon>
        <taxon>Thermales</taxon>
        <taxon>Thermaceae</taxon>
        <taxon>Meiothermus</taxon>
    </lineage>
</organism>
<dbReference type="RefSeq" id="WP_240631319.1">
    <property type="nucleotide sequence ID" value="NZ_BJXM01000004.1"/>
</dbReference>
<evidence type="ECO:0000313" key="1">
    <source>
        <dbReference type="EMBL" id="RIH92126.1"/>
    </source>
</evidence>
<dbReference type="EMBL" id="QWLB01000025">
    <property type="protein sequence ID" value="RIH92126.1"/>
    <property type="molecule type" value="Genomic_DNA"/>
</dbReference>